<gene>
    <name evidence="8" type="ORF">SAMN05216283_106174</name>
</gene>
<accession>A0A1I2IU81</accession>
<name>A0A1I2IU81_9BACT</name>
<dbReference type="InterPro" id="IPR012944">
    <property type="entry name" value="SusD_RagB_dom"/>
</dbReference>
<evidence type="ECO:0000313" key="9">
    <source>
        <dbReference type="Proteomes" id="UP000198964"/>
    </source>
</evidence>
<evidence type="ECO:0000256" key="5">
    <source>
        <dbReference type="ARBA" id="ARBA00023237"/>
    </source>
</evidence>
<evidence type="ECO:0000313" key="8">
    <source>
        <dbReference type="EMBL" id="SFF44326.1"/>
    </source>
</evidence>
<dbReference type="InterPro" id="IPR011990">
    <property type="entry name" value="TPR-like_helical_dom_sf"/>
</dbReference>
<organism evidence="8 9">
    <name type="scientific">Sunxiuqinia elliptica</name>
    <dbReference type="NCBI Taxonomy" id="655355"/>
    <lineage>
        <taxon>Bacteria</taxon>
        <taxon>Pseudomonadati</taxon>
        <taxon>Bacteroidota</taxon>
        <taxon>Bacteroidia</taxon>
        <taxon>Marinilabiliales</taxon>
        <taxon>Prolixibacteraceae</taxon>
        <taxon>Sunxiuqinia</taxon>
    </lineage>
</organism>
<dbReference type="PROSITE" id="PS51257">
    <property type="entry name" value="PROKAR_LIPOPROTEIN"/>
    <property type="match status" value="1"/>
</dbReference>
<keyword evidence="5" id="KW-0998">Cell outer membrane</keyword>
<dbReference type="InterPro" id="IPR033985">
    <property type="entry name" value="SusD-like_N"/>
</dbReference>
<dbReference type="EMBL" id="FONW01000006">
    <property type="protein sequence ID" value="SFF44326.1"/>
    <property type="molecule type" value="Genomic_DNA"/>
</dbReference>
<comment type="similarity">
    <text evidence="2">Belongs to the SusD family.</text>
</comment>
<dbReference type="Proteomes" id="UP000198964">
    <property type="component" value="Unassembled WGS sequence"/>
</dbReference>
<dbReference type="CDD" id="cd08977">
    <property type="entry name" value="SusD"/>
    <property type="match status" value="1"/>
</dbReference>
<evidence type="ECO:0000256" key="4">
    <source>
        <dbReference type="ARBA" id="ARBA00023136"/>
    </source>
</evidence>
<proteinExistence type="inferred from homology"/>
<dbReference type="Gene3D" id="1.25.40.390">
    <property type="match status" value="1"/>
</dbReference>
<evidence type="ECO:0000259" key="7">
    <source>
        <dbReference type="Pfam" id="PF14322"/>
    </source>
</evidence>
<dbReference type="Pfam" id="PF07980">
    <property type="entry name" value="SusD_RagB"/>
    <property type="match status" value="1"/>
</dbReference>
<sequence>MKKLLILMMALGFLASCDDFLEEEPRSEMSVDQFFSYPSHAYNAVNVLYRTGAPTFYSTGVYGGSRAMLGGYISGLFDNDYKGQEVHVQHSQNLTLNGDNLAGYFDGAWDACYLAISRANLAVANIAETPDLTDSEIKQLEAEARFFRAFNYYYLVKTFGDVPLILDAYNSLDNLYVERTPVAQVYNQIIDDLKYAVDQGGLDNLPMPANDFRVSKATAATLLADVYLNISGYPVQNNSYAEAATAARQVINSGNFSLIAHGATESESAYNVMRLSDVEDEYIYSIEYDASISENYWQPAICYPNSATAWGIFKYSITNNAYKPMPELLWIYDDEKDLRIQEKQFFHSSLTYMDGDEEVTKTFEISPYLWHNDEALFETGKNNKDMVVYRYAEVLLIAAEAIAQSEGVTSEAIGYLADVRARAYWQTDRSDIVAELTGLSVDEFVKEVWKERLRELSLEYRIWADIQRTHMFPVTNEANKGEVTFDNVVGHTTVWGKSLAEKHLLFPISENERQRNPNLTQNSGY</sequence>
<reference evidence="8 9" key="1">
    <citation type="submission" date="2016-10" db="EMBL/GenBank/DDBJ databases">
        <authorList>
            <person name="de Groot N.N."/>
        </authorList>
    </citation>
    <scope>NUCLEOTIDE SEQUENCE [LARGE SCALE GENOMIC DNA]</scope>
    <source>
        <strain evidence="8 9">CGMCC 1.9156</strain>
    </source>
</reference>
<evidence type="ECO:0000256" key="3">
    <source>
        <dbReference type="ARBA" id="ARBA00022729"/>
    </source>
</evidence>
<evidence type="ECO:0000259" key="6">
    <source>
        <dbReference type="Pfam" id="PF07980"/>
    </source>
</evidence>
<evidence type="ECO:0000256" key="2">
    <source>
        <dbReference type="ARBA" id="ARBA00006275"/>
    </source>
</evidence>
<comment type="subcellular location">
    <subcellularLocation>
        <location evidence="1">Cell outer membrane</location>
    </subcellularLocation>
</comment>
<keyword evidence="3" id="KW-0732">Signal</keyword>
<dbReference type="STRING" id="655355.SAMN05216283_106174"/>
<keyword evidence="4" id="KW-0472">Membrane</keyword>
<dbReference type="GO" id="GO:0009279">
    <property type="term" value="C:cell outer membrane"/>
    <property type="evidence" value="ECO:0007669"/>
    <property type="project" value="UniProtKB-SubCell"/>
</dbReference>
<dbReference type="Pfam" id="PF14322">
    <property type="entry name" value="SusD-like_3"/>
    <property type="match status" value="1"/>
</dbReference>
<dbReference type="SUPFAM" id="SSF48452">
    <property type="entry name" value="TPR-like"/>
    <property type="match status" value="1"/>
</dbReference>
<feature type="domain" description="RagB/SusD" evidence="6">
    <location>
        <begin position="378"/>
        <end position="525"/>
    </location>
</feature>
<feature type="domain" description="SusD-like N-terminal" evidence="7">
    <location>
        <begin position="19"/>
        <end position="228"/>
    </location>
</feature>
<keyword evidence="9" id="KW-1185">Reference proteome</keyword>
<protein>
    <submittedName>
        <fullName evidence="8">Starch-binding associating with outer membrane</fullName>
    </submittedName>
</protein>
<dbReference type="RefSeq" id="WP_093920304.1">
    <property type="nucleotide sequence ID" value="NZ_FONW01000006.1"/>
</dbReference>
<dbReference type="AlphaFoldDB" id="A0A1I2IU81"/>
<evidence type="ECO:0000256" key="1">
    <source>
        <dbReference type="ARBA" id="ARBA00004442"/>
    </source>
</evidence>